<comment type="caution">
    <text evidence="1">The sequence shown here is derived from an EMBL/GenBank/DDBJ whole genome shotgun (WGS) entry which is preliminary data.</text>
</comment>
<dbReference type="EMBL" id="JBEGDG010000008">
    <property type="protein sequence ID" value="MEQ6355500.1"/>
    <property type="molecule type" value="Genomic_DNA"/>
</dbReference>
<organism evidence="1 2">
    <name type="scientific">Lysinibacillus zambalensis</name>
    <dbReference type="NCBI Taxonomy" id="3160866"/>
    <lineage>
        <taxon>Bacteria</taxon>
        <taxon>Bacillati</taxon>
        <taxon>Bacillota</taxon>
        <taxon>Bacilli</taxon>
        <taxon>Bacillales</taxon>
        <taxon>Bacillaceae</taxon>
        <taxon>Lysinibacillus</taxon>
    </lineage>
</organism>
<dbReference type="RefSeq" id="WP_349660099.1">
    <property type="nucleotide sequence ID" value="NZ_JBEGDG010000008.1"/>
</dbReference>
<keyword evidence="2" id="KW-1185">Reference proteome</keyword>
<evidence type="ECO:0000313" key="2">
    <source>
        <dbReference type="Proteomes" id="UP001478862"/>
    </source>
</evidence>
<name>A0ABV1MSM1_9BACI</name>
<reference evidence="1 2" key="1">
    <citation type="submission" date="2024-06" db="EMBL/GenBank/DDBJ databases">
        <title>Lysinibacillus zambalefons sp. nov., a Novel Firmicute Isolated from the Poon Bato Zambales Hyperalkaline Spring.</title>
        <authorList>
            <person name="Aja J.A."/>
            <person name="Lazaro J.E.H."/>
            <person name="Llorin L.D."/>
            <person name="Lim K.R."/>
            <person name="Teodosio J."/>
            <person name="Dalisay D.S."/>
        </authorList>
    </citation>
    <scope>NUCLEOTIDE SEQUENCE [LARGE SCALE GENOMIC DNA]</scope>
    <source>
        <strain evidence="1 2">M3</strain>
    </source>
</reference>
<evidence type="ECO:0000313" key="1">
    <source>
        <dbReference type="EMBL" id="MEQ6355500.1"/>
    </source>
</evidence>
<protein>
    <submittedName>
        <fullName evidence="1">Uncharacterized protein</fullName>
    </submittedName>
</protein>
<gene>
    <name evidence="1" type="ORF">ABNX05_12795</name>
</gene>
<dbReference type="Proteomes" id="UP001478862">
    <property type="component" value="Unassembled WGS sequence"/>
</dbReference>
<sequence>MFNLVKPKTIRKRDEMNKTKGISLSVDMDTDKVQLKLRANAKHTEALADELDAIDNTWSCDCGSLDYSDHTYPSGSLVTRVCDMCKESYIIPNEELPTRLEGSD</sequence>
<proteinExistence type="predicted"/>
<accession>A0ABV1MSM1</accession>